<dbReference type="InterPro" id="IPR036380">
    <property type="entry name" value="Isochorismatase-like_sf"/>
</dbReference>
<feature type="domain" description="Isochorismatase-like" evidence="2">
    <location>
        <begin position="9"/>
        <end position="193"/>
    </location>
</feature>
<comment type="caution">
    <text evidence="3">The sequence shown here is derived from an EMBL/GenBank/DDBJ whole genome shotgun (WGS) entry which is preliminary data.</text>
</comment>
<dbReference type="InterPro" id="IPR000868">
    <property type="entry name" value="Isochorismatase-like_dom"/>
</dbReference>
<accession>A0ABS0B986</accession>
<dbReference type="Proteomes" id="UP001429984">
    <property type="component" value="Unassembled WGS sequence"/>
</dbReference>
<dbReference type="GO" id="GO:0016787">
    <property type="term" value="F:hydrolase activity"/>
    <property type="evidence" value="ECO:0007669"/>
    <property type="project" value="UniProtKB-KW"/>
</dbReference>
<dbReference type="CDD" id="cd00431">
    <property type="entry name" value="cysteine_hydrolases"/>
    <property type="match status" value="1"/>
</dbReference>
<keyword evidence="1 3" id="KW-0378">Hydrolase</keyword>
<evidence type="ECO:0000313" key="4">
    <source>
        <dbReference type="Proteomes" id="UP001429984"/>
    </source>
</evidence>
<name>A0ABS0B986_9GAMM</name>
<dbReference type="EMBL" id="JADLZT010000005">
    <property type="protein sequence ID" value="MBF6024322.1"/>
    <property type="molecule type" value="Genomic_DNA"/>
</dbReference>
<organism evidence="3 4">
    <name type="scientific">Lysobacter niastensis</name>
    <dbReference type="NCBI Taxonomy" id="380629"/>
    <lineage>
        <taxon>Bacteria</taxon>
        <taxon>Pseudomonadati</taxon>
        <taxon>Pseudomonadota</taxon>
        <taxon>Gammaproteobacteria</taxon>
        <taxon>Lysobacterales</taxon>
        <taxon>Lysobacteraceae</taxon>
        <taxon>Lysobacter</taxon>
    </lineage>
</organism>
<dbReference type="PANTHER" id="PTHR43540:SF16">
    <property type="entry name" value="ISOCHORISMATASE-LIKE DOMAIN-CONTAINING PROTEIN"/>
    <property type="match status" value="1"/>
</dbReference>
<evidence type="ECO:0000256" key="1">
    <source>
        <dbReference type="ARBA" id="ARBA00022801"/>
    </source>
</evidence>
<dbReference type="RefSeq" id="WP_194930933.1">
    <property type="nucleotide sequence ID" value="NZ_JADLZT010000005.1"/>
</dbReference>
<dbReference type="InterPro" id="IPR050272">
    <property type="entry name" value="Isochorismatase-like_hydrls"/>
</dbReference>
<evidence type="ECO:0000313" key="3">
    <source>
        <dbReference type="EMBL" id="MBF6024322.1"/>
    </source>
</evidence>
<gene>
    <name evidence="3" type="ORF">IU514_09795</name>
</gene>
<dbReference type="SUPFAM" id="SSF52499">
    <property type="entry name" value="Isochorismatase-like hydrolases"/>
    <property type="match status" value="1"/>
</dbReference>
<reference evidence="3 4" key="1">
    <citation type="submission" date="2020-11" db="EMBL/GenBank/DDBJ databases">
        <title>Draft Genome Sequence and Secondary Metabolite Biosynthetic Potential of the Lysobacter niastensis Type strain DSM 18481.</title>
        <authorList>
            <person name="Turrini P."/>
            <person name="Artuso I."/>
            <person name="Tescari M."/>
            <person name="Lugli G.A."/>
            <person name="Frangipani E."/>
            <person name="Ventura M."/>
            <person name="Visca P."/>
        </authorList>
    </citation>
    <scope>NUCLEOTIDE SEQUENCE [LARGE SCALE GENOMIC DNA]</scope>
    <source>
        <strain evidence="3 4">DSM 18481</strain>
    </source>
</reference>
<keyword evidence="4" id="KW-1185">Reference proteome</keyword>
<sequence length="208" mass="22434">MPTYPAGHTALLFVDPYNDFLADGGKLWPRVAAVAESVGLHGNLKRIVAAVRAAGLPVFIVPHHRSEPDDFAGWDHPTPYQLGTAKGQVFAKGSWGGEWFPEFAPQPGDTIVKEHWGGSGFANTDLDFLLKQKRISHVILVGLIANTCIESTGRFATELGYHVTLVRDATAAFSPEAMHAAHEINAPSFAHAIFTTDQLLEALQGVNA</sequence>
<proteinExistence type="predicted"/>
<dbReference type="Pfam" id="PF00857">
    <property type="entry name" value="Isochorismatase"/>
    <property type="match status" value="1"/>
</dbReference>
<evidence type="ECO:0000259" key="2">
    <source>
        <dbReference type="Pfam" id="PF00857"/>
    </source>
</evidence>
<dbReference type="PANTHER" id="PTHR43540">
    <property type="entry name" value="PEROXYUREIDOACRYLATE/UREIDOACRYLATE AMIDOHYDROLASE-RELATED"/>
    <property type="match status" value="1"/>
</dbReference>
<protein>
    <submittedName>
        <fullName evidence="3">Cysteine hydrolase</fullName>
    </submittedName>
</protein>
<dbReference type="Gene3D" id="3.40.50.850">
    <property type="entry name" value="Isochorismatase-like"/>
    <property type="match status" value="1"/>
</dbReference>